<name>A0ABP4KJ42_9ACTN</name>
<dbReference type="PROSITE" id="PS51864">
    <property type="entry name" value="ASTACIN"/>
    <property type="match status" value="1"/>
</dbReference>
<feature type="domain" description="Peptidase M12A" evidence="2">
    <location>
        <begin position="3"/>
        <end position="213"/>
    </location>
</feature>
<evidence type="ECO:0000259" key="2">
    <source>
        <dbReference type="PROSITE" id="PS51864"/>
    </source>
</evidence>
<dbReference type="EMBL" id="BAAANT010000110">
    <property type="protein sequence ID" value="GAA1501662.1"/>
    <property type="molecule type" value="Genomic_DNA"/>
</dbReference>
<protein>
    <recommendedName>
        <fullName evidence="2">Peptidase M12A domain-containing protein</fullName>
    </recommendedName>
</protein>
<keyword evidence="4" id="KW-1185">Reference proteome</keyword>
<dbReference type="InterPro" id="IPR001506">
    <property type="entry name" value="Peptidase_M12A"/>
</dbReference>
<dbReference type="InterPro" id="IPR024079">
    <property type="entry name" value="MetalloPept_cat_dom_sf"/>
</dbReference>
<dbReference type="Proteomes" id="UP001422759">
    <property type="component" value="Unassembled WGS sequence"/>
</dbReference>
<comment type="caution">
    <text evidence="1">Lacks conserved residue(s) required for the propagation of feature annotation.</text>
</comment>
<dbReference type="Gene3D" id="3.40.390.10">
    <property type="entry name" value="Collagenase (Catalytic Domain)"/>
    <property type="match status" value="1"/>
</dbReference>
<dbReference type="PRINTS" id="PR00480">
    <property type="entry name" value="ASTACIN"/>
</dbReference>
<organism evidence="3 4">
    <name type="scientific">Kitasatospora kazusensis</name>
    <dbReference type="NCBI Taxonomy" id="407974"/>
    <lineage>
        <taxon>Bacteria</taxon>
        <taxon>Bacillati</taxon>
        <taxon>Actinomycetota</taxon>
        <taxon>Actinomycetes</taxon>
        <taxon>Kitasatosporales</taxon>
        <taxon>Streptomycetaceae</taxon>
        <taxon>Kitasatospora</taxon>
    </lineage>
</organism>
<dbReference type="PANTHER" id="PTHR10127:SF883">
    <property type="entry name" value="ZINC METALLOPROTEINASE NAS-8"/>
    <property type="match status" value="1"/>
</dbReference>
<reference evidence="4" key="1">
    <citation type="journal article" date="2019" name="Int. J. Syst. Evol. Microbiol.">
        <title>The Global Catalogue of Microorganisms (GCM) 10K type strain sequencing project: providing services to taxonomists for standard genome sequencing and annotation.</title>
        <authorList>
            <consortium name="The Broad Institute Genomics Platform"/>
            <consortium name="The Broad Institute Genome Sequencing Center for Infectious Disease"/>
            <person name="Wu L."/>
            <person name="Ma J."/>
        </authorList>
    </citation>
    <scope>NUCLEOTIDE SEQUENCE [LARGE SCALE GENOMIC DNA]</scope>
    <source>
        <strain evidence="4">JCM 14560</strain>
    </source>
</reference>
<dbReference type="SUPFAM" id="SSF55486">
    <property type="entry name" value="Metalloproteases ('zincins'), catalytic domain"/>
    <property type="match status" value="1"/>
</dbReference>
<dbReference type="RefSeq" id="WP_344469848.1">
    <property type="nucleotide sequence ID" value="NZ_BAAANT010000110.1"/>
</dbReference>
<dbReference type="InterPro" id="IPR006026">
    <property type="entry name" value="Peptidase_Metallo"/>
</dbReference>
<comment type="caution">
    <text evidence="3">The sequence shown here is derived from an EMBL/GenBank/DDBJ whole genome shotgun (WGS) entry which is preliminary data.</text>
</comment>
<evidence type="ECO:0000313" key="3">
    <source>
        <dbReference type="EMBL" id="GAA1501662.1"/>
    </source>
</evidence>
<dbReference type="SMART" id="SM00235">
    <property type="entry name" value="ZnMc"/>
    <property type="match status" value="1"/>
</dbReference>
<dbReference type="PANTHER" id="PTHR10127">
    <property type="entry name" value="DISCOIDIN, CUB, EGF, LAMININ , AND ZINC METALLOPROTEASE DOMAIN CONTAINING"/>
    <property type="match status" value="1"/>
</dbReference>
<gene>
    <name evidence="3" type="ORF">GCM10009760_64600</name>
</gene>
<accession>A0ABP4KJ42</accession>
<proteinExistence type="predicted"/>
<evidence type="ECO:0000313" key="4">
    <source>
        <dbReference type="Proteomes" id="UP001422759"/>
    </source>
</evidence>
<dbReference type="Pfam" id="PF01400">
    <property type="entry name" value="Astacin"/>
    <property type="match status" value="1"/>
</dbReference>
<evidence type="ECO:0000256" key="1">
    <source>
        <dbReference type="PROSITE-ProRule" id="PRU01211"/>
    </source>
</evidence>
<sequence>MGAGIDCITWPKLLWPNGEVPVFVDDQLSPDIASRFQIPFSEACRHITESTKGLIKFQFLDGGSGSYLRVGHDMNGDPEGPYFSLLGRVGGQQPLNMPAKDVNRGRLLATLLRALGLCPEHVRSDRDKFIKINYSAVTSGMEYMFEARDEPRGTRAYGTFDFESVMMVGANYASANGISPTIEALTPRTWPGTESKTSLSAGDIATLKSIYGS</sequence>